<keyword evidence="1" id="KW-1133">Transmembrane helix</keyword>
<dbReference type="AlphaFoldDB" id="I0UZA5"/>
<protein>
    <submittedName>
        <fullName evidence="2">Uncharacterized protein</fullName>
    </submittedName>
</protein>
<proteinExistence type="predicted"/>
<keyword evidence="3" id="KW-1185">Reference proteome</keyword>
<dbReference type="OrthoDB" id="3663113at2"/>
<dbReference type="EMBL" id="JH636049">
    <property type="protein sequence ID" value="EID53208.1"/>
    <property type="molecule type" value="Genomic_DNA"/>
</dbReference>
<dbReference type="RefSeq" id="WP_006237322.1">
    <property type="nucleotide sequence ID" value="NZ_JH636049.1"/>
</dbReference>
<reference evidence="2 3" key="1">
    <citation type="submission" date="2012-01" db="EMBL/GenBank/DDBJ databases">
        <title>Improved High-Quality Draft sequence of Saccharomonospora xinjiangensis XJ-54.</title>
        <authorList>
            <consortium name="US DOE Joint Genome Institute"/>
            <person name="Lucas S."/>
            <person name="Han J."/>
            <person name="Lapidus A."/>
            <person name="Cheng J.-F."/>
            <person name="Goodwin L."/>
            <person name="Pitluck S."/>
            <person name="Peters L."/>
            <person name="Mikhailova N."/>
            <person name="Teshima H."/>
            <person name="Detter J.C."/>
            <person name="Han C."/>
            <person name="Tapia R."/>
            <person name="Land M."/>
            <person name="Hauser L."/>
            <person name="Kyrpides N."/>
            <person name="Ivanova N."/>
            <person name="Pagani I."/>
            <person name="Brambilla E.-M."/>
            <person name="Klenk H.-P."/>
            <person name="Woyke T."/>
        </authorList>
    </citation>
    <scope>NUCLEOTIDE SEQUENCE [LARGE SCALE GENOMIC DNA]</scope>
    <source>
        <strain evidence="2 3">XJ-54</strain>
    </source>
</reference>
<name>I0UZA5_9PSEU</name>
<feature type="transmembrane region" description="Helical" evidence="1">
    <location>
        <begin position="243"/>
        <end position="263"/>
    </location>
</feature>
<keyword evidence="1" id="KW-0812">Transmembrane</keyword>
<organism evidence="2 3">
    <name type="scientific">Saccharomonospora xinjiangensis XJ-54</name>
    <dbReference type="NCBI Taxonomy" id="882086"/>
    <lineage>
        <taxon>Bacteria</taxon>
        <taxon>Bacillati</taxon>
        <taxon>Actinomycetota</taxon>
        <taxon>Actinomycetes</taxon>
        <taxon>Pseudonocardiales</taxon>
        <taxon>Pseudonocardiaceae</taxon>
        <taxon>Saccharomonospora</taxon>
    </lineage>
</organism>
<dbReference type="eggNOG" id="ENOG5033KY9">
    <property type="taxonomic scope" value="Bacteria"/>
</dbReference>
<accession>I0UZA5</accession>
<dbReference type="STRING" id="882086.SacxiDRAFT_0944"/>
<evidence type="ECO:0000256" key="1">
    <source>
        <dbReference type="SAM" id="Phobius"/>
    </source>
</evidence>
<keyword evidence="1" id="KW-0472">Membrane</keyword>
<dbReference type="Proteomes" id="UP000004691">
    <property type="component" value="Unassembled WGS sequence"/>
</dbReference>
<evidence type="ECO:0000313" key="3">
    <source>
        <dbReference type="Proteomes" id="UP000004691"/>
    </source>
</evidence>
<sequence>MRVVRFPTRPARVSDDIRAAVASLGRGDTVVGGVAVLGVTPPESGIEIDAVLVLPRGVLVVVGVDLPDPAMTLTAPLNGAWKADGWPLVRGVEGAAEKADVNPGLKALALAGRLADRVHALDPSIAVGVVIAVGPYVETVEQPPEDLAGPVRVVFPTAGSFLTAAEALPVPERLLSTEQARAVLRDVAPSATDLDDAVLLAEGFTTPAAPDPPQAVIPAPWTGGSATVPVRAPRERGRRIRPAAALAAAALLVVAVTMAFLALTSQDSPTPASVEPPSNGHPAVHAGGVRFDPVARDSASRCAPHHAVGDMQSFLLEHGCLEVLRGSFTATVEGRTFAVSVGAVTFPDAALAGEFEQVTATPGTGVLTDVATETQRWAGMHPTFEGASFASRRDGATVRMVLAHHTSQEAPSGSEGTATRVAAAALDLPLR</sequence>
<dbReference type="HOGENOM" id="CLU_021636_0_0_11"/>
<evidence type="ECO:0000313" key="2">
    <source>
        <dbReference type="EMBL" id="EID53208.1"/>
    </source>
</evidence>
<gene>
    <name evidence="2" type="ORF">SacxiDRAFT_0944</name>
</gene>